<feature type="transmembrane region" description="Helical" evidence="1">
    <location>
        <begin position="74"/>
        <end position="96"/>
    </location>
</feature>
<feature type="transmembrane region" description="Helical" evidence="1">
    <location>
        <begin position="102"/>
        <end position="123"/>
    </location>
</feature>
<keyword evidence="1" id="KW-1133">Transmembrane helix</keyword>
<name>A0A4R5QLU5_9PROT</name>
<dbReference type="RefSeq" id="WP_133286656.1">
    <property type="nucleotide sequence ID" value="NZ_SMSJ01000001.1"/>
</dbReference>
<keyword evidence="1" id="KW-0812">Transmembrane</keyword>
<evidence type="ECO:0000313" key="3">
    <source>
        <dbReference type="Proteomes" id="UP000295096"/>
    </source>
</evidence>
<reference evidence="2 3" key="1">
    <citation type="journal article" date="2016" name="J. Microbiol.">
        <title>Dankookia rubra gen. nov., sp. nov., an alphaproteobacterium isolated from sediment of a shallow stream.</title>
        <authorList>
            <person name="Kim W.H."/>
            <person name="Kim D.H."/>
            <person name="Kang K."/>
            <person name="Ahn T.Y."/>
        </authorList>
    </citation>
    <scope>NUCLEOTIDE SEQUENCE [LARGE SCALE GENOMIC DNA]</scope>
    <source>
        <strain evidence="2 3">JCM30602</strain>
    </source>
</reference>
<evidence type="ECO:0000313" key="2">
    <source>
        <dbReference type="EMBL" id="TDH64500.1"/>
    </source>
</evidence>
<dbReference type="EMBL" id="SMSJ01000001">
    <property type="protein sequence ID" value="TDH64500.1"/>
    <property type="molecule type" value="Genomic_DNA"/>
</dbReference>
<protein>
    <submittedName>
        <fullName evidence="2">Uncharacterized protein</fullName>
    </submittedName>
</protein>
<organism evidence="2 3">
    <name type="scientific">Dankookia rubra</name>
    <dbReference type="NCBI Taxonomy" id="1442381"/>
    <lineage>
        <taxon>Bacteria</taxon>
        <taxon>Pseudomonadati</taxon>
        <taxon>Pseudomonadota</taxon>
        <taxon>Alphaproteobacteria</taxon>
        <taxon>Acetobacterales</taxon>
        <taxon>Roseomonadaceae</taxon>
        <taxon>Dankookia</taxon>
    </lineage>
</organism>
<dbReference type="Proteomes" id="UP000295096">
    <property type="component" value="Unassembled WGS sequence"/>
</dbReference>
<feature type="transmembrane region" description="Helical" evidence="1">
    <location>
        <begin position="48"/>
        <end position="67"/>
    </location>
</feature>
<dbReference type="InterPro" id="IPR038770">
    <property type="entry name" value="Na+/solute_symporter_sf"/>
</dbReference>
<dbReference type="OrthoDB" id="7262824at2"/>
<evidence type="ECO:0000256" key="1">
    <source>
        <dbReference type="SAM" id="Phobius"/>
    </source>
</evidence>
<accession>A0A4R5QLU5</accession>
<comment type="caution">
    <text evidence="2">The sequence shown here is derived from an EMBL/GenBank/DDBJ whole genome shotgun (WGS) entry which is preliminary data.</text>
</comment>
<keyword evidence="1" id="KW-0472">Membrane</keyword>
<dbReference type="Gene3D" id="1.20.1530.20">
    <property type="match status" value="1"/>
</dbReference>
<keyword evidence="3" id="KW-1185">Reference proteome</keyword>
<sequence>MVLRIDPASVFAWFRRPLLVLGLATWVLVAFVATGAVGLDGPLGAGMVLGAAACAPVSAPASARLVGLDAEIRLVVSVLTMLPMPFTAPSLALGLLGLELTIVLPGLMLRLLAIVGLPALLALRAARGIGTGAVGPGRCWTEAWC</sequence>
<gene>
    <name evidence="2" type="ORF">E2C06_00720</name>
</gene>
<dbReference type="AlphaFoldDB" id="A0A4R5QLU5"/>
<proteinExistence type="predicted"/>